<comment type="caution">
    <text evidence="1">The sequence shown here is derived from an EMBL/GenBank/DDBJ whole genome shotgun (WGS) entry which is preliminary data.</text>
</comment>
<protein>
    <submittedName>
        <fullName evidence="1">9983_t:CDS:1</fullName>
    </submittedName>
</protein>
<accession>A0A9N9JA81</accession>
<dbReference type="AlphaFoldDB" id="A0A9N9JA81"/>
<gene>
    <name evidence="1" type="ORF">FCALED_LOCUS17606</name>
</gene>
<evidence type="ECO:0000313" key="1">
    <source>
        <dbReference type="EMBL" id="CAG8772220.1"/>
    </source>
</evidence>
<evidence type="ECO:0000313" key="2">
    <source>
        <dbReference type="Proteomes" id="UP000789570"/>
    </source>
</evidence>
<dbReference type="EMBL" id="CAJVPQ010028005">
    <property type="protein sequence ID" value="CAG8772220.1"/>
    <property type="molecule type" value="Genomic_DNA"/>
</dbReference>
<feature type="non-terminal residue" evidence="1">
    <location>
        <position position="1"/>
    </location>
</feature>
<sequence length="133" mass="15473">RTTKTKKDYTFRRPFVYHLLSAPLPSEQSLIFRIFLKWARFILGARQYTSKTIIEFDIANSTINLELQALNYRHVLYSLTYNTLPNYTLDKAVQLTVQAHRQTLAFNKDLGSRISEYFEIPTPSTPSSPSPRI</sequence>
<proteinExistence type="predicted"/>
<keyword evidence="2" id="KW-1185">Reference proteome</keyword>
<name>A0A9N9JA81_9GLOM</name>
<organism evidence="1 2">
    <name type="scientific">Funneliformis caledonium</name>
    <dbReference type="NCBI Taxonomy" id="1117310"/>
    <lineage>
        <taxon>Eukaryota</taxon>
        <taxon>Fungi</taxon>
        <taxon>Fungi incertae sedis</taxon>
        <taxon>Mucoromycota</taxon>
        <taxon>Glomeromycotina</taxon>
        <taxon>Glomeromycetes</taxon>
        <taxon>Glomerales</taxon>
        <taxon>Glomeraceae</taxon>
        <taxon>Funneliformis</taxon>
    </lineage>
</organism>
<dbReference type="Proteomes" id="UP000789570">
    <property type="component" value="Unassembled WGS sequence"/>
</dbReference>
<reference evidence="1" key="1">
    <citation type="submission" date="2021-06" db="EMBL/GenBank/DDBJ databases">
        <authorList>
            <person name="Kallberg Y."/>
            <person name="Tangrot J."/>
            <person name="Rosling A."/>
        </authorList>
    </citation>
    <scope>NUCLEOTIDE SEQUENCE</scope>
    <source>
        <strain evidence="1">UK204</strain>
    </source>
</reference>